<dbReference type="Proteomes" id="UP000019482">
    <property type="component" value="Unassembled WGS sequence"/>
</dbReference>
<proteinExistence type="predicted"/>
<gene>
    <name evidence="1" type="ORF">CTDIVETGP_2173</name>
</gene>
<dbReference type="EMBL" id="CBXI010000040">
    <property type="protein sequence ID" value="CDL92103.1"/>
    <property type="molecule type" value="Genomic_DNA"/>
</dbReference>
<name>W6N637_CLOTY</name>
<accession>W6N637</accession>
<protein>
    <submittedName>
        <fullName evidence="1">Uncharacterized protein</fullName>
    </submittedName>
</protein>
<evidence type="ECO:0000313" key="1">
    <source>
        <dbReference type="EMBL" id="CDL92103.1"/>
    </source>
</evidence>
<organism evidence="1 2">
    <name type="scientific">Clostridium tyrobutyricum DIVETGP</name>
    <dbReference type="NCBI Taxonomy" id="1408889"/>
    <lineage>
        <taxon>Bacteria</taxon>
        <taxon>Bacillati</taxon>
        <taxon>Bacillota</taxon>
        <taxon>Clostridia</taxon>
        <taxon>Eubacteriales</taxon>
        <taxon>Clostridiaceae</taxon>
        <taxon>Clostridium</taxon>
    </lineage>
</organism>
<reference evidence="1 2" key="1">
    <citation type="journal article" date="2015" name="Genome Announc.">
        <title>Draft Genome Sequence of Clostridium tyrobutyricum Strain DIVETGP, Isolated from Cow's Milk for Grana Padano Production.</title>
        <authorList>
            <person name="Soggiu A."/>
            <person name="Piras C."/>
            <person name="Gaiarsa S."/>
            <person name="Sassera D."/>
            <person name="Roncada P."/>
            <person name="Bendixen E."/>
            <person name="Brasca M."/>
            <person name="Bonizzi L."/>
        </authorList>
    </citation>
    <scope>NUCLEOTIDE SEQUENCE [LARGE SCALE GENOMIC DNA]</scope>
    <source>
        <strain evidence="1 2">DIVETGP</strain>
    </source>
</reference>
<dbReference type="AlphaFoldDB" id="W6N637"/>
<comment type="caution">
    <text evidence="1">The sequence shown here is derived from an EMBL/GenBank/DDBJ whole genome shotgun (WGS) entry which is preliminary data.</text>
</comment>
<evidence type="ECO:0000313" key="2">
    <source>
        <dbReference type="Proteomes" id="UP000019482"/>
    </source>
</evidence>
<sequence>MAIPFENSILYIDNAKYLNNSPLAINSGILRRKFLCP</sequence>
<keyword evidence="2" id="KW-1185">Reference proteome</keyword>